<dbReference type="RefSeq" id="WP_143020664.1">
    <property type="nucleotide sequence ID" value="NZ_FNCG01000001.1"/>
</dbReference>
<organism evidence="1 2">
    <name type="scientific">Mucilaginibacter gossypii</name>
    <dbReference type="NCBI Taxonomy" id="551996"/>
    <lineage>
        <taxon>Bacteria</taxon>
        <taxon>Pseudomonadati</taxon>
        <taxon>Bacteroidota</taxon>
        <taxon>Sphingobacteriia</taxon>
        <taxon>Sphingobacteriales</taxon>
        <taxon>Sphingobacteriaceae</taxon>
        <taxon>Mucilaginibacter</taxon>
    </lineage>
</organism>
<dbReference type="AlphaFoldDB" id="A0A1G7NBE9"/>
<reference evidence="2" key="1">
    <citation type="submission" date="2016-10" db="EMBL/GenBank/DDBJ databases">
        <authorList>
            <person name="Varghese N."/>
            <person name="Submissions S."/>
        </authorList>
    </citation>
    <scope>NUCLEOTIDE SEQUENCE [LARGE SCALE GENOMIC DNA]</scope>
    <source>
        <strain evidence="2">Gh-67</strain>
    </source>
</reference>
<name>A0A1G7NBE9_9SPHI</name>
<dbReference type="Proteomes" id="UP000199705">
    <property type="component" value="Unassembled WGS sequence"/>
</dbReference>
<dbReference type="EMBL" id="FNCG01000001">
    <property type="protein sequence ID" value="SDF71282.1"/>
    <property type="molecule type" value="Genomic_DNA"/>
</dbReference>
<proteinExistence type="predicted"/>
<accession>A0A1G7NBE9</accession>
<keyword evidence="2" id="KW-1185">Reference proteome</keyword>
<protein>
    <submittedName>
        <fullName evidence="1">Uncharacterized protein</fullName>
    </submittedName>
</protein>
<sequence length="188" mass="20198">MRKIQLLMLFVLSAIIFQGCKKDVVTSASTTSDQILAATINGTSWIPDDVTATINYDATAKTKSFNVVGTTDLKRVKWTITLSDANATNVNTFPLATYKVDATSRVNMAYFTSTSGTSFNQVGVVEPGSGSIIITSIDPSKNLITGTYSMTTKKVNYNDDGTIASIETSQILGGTFTNLPYTFTQVSN</sequence>
<evidence type="ECO:0000313" key="2">
    <source>
        <dbReference type="Proteomes" id="UP000199705"/>
    </source>
</evidence>
<dbReference type="PROSITE" id="PS51257">
    <property type="entry name" value="PROKAR_LIPOPROTEIN"/>
    <property type="match status" value="1"/>
</dbReference>
<gene>
    <name evidence="1" type="ORF">SAMN05192573_101189</name>
</gene>
<evidence type="ECO:0000313" key="1">
    <source>
        <dbReference type="EMBL" id="SDF71282.1"/>
    </source>
</evidence>